<reference evidence="7 8" key="1">
    <citation type="submission" date="2015-05" db="EMBL/GenBank/DDBJ databases">
        <title>Complete genome sequence of a sulfur-oxidizing gammaproteobacterium strain HA5.</title>
        <authorList>
            <person name="Miura A."/>
            <person name="Kojima H."/>
            <person name="Fukui M."/>
        </authorList>
    </citation>
    <scope>NUCLEOTIDE SEQUENCE [LARGE SCALE GENOMIC DNA]</scope>
    <source>
        <strain evidence="7 8">HA5</strain>
    </source>
</reference>
<dbReference type="RefSeq" id="WP_096359783.1">
    <property type="nucleotide sequence ID" value="NZ_AP014879.1"/>
</dbReference>
<organism evidence="7 8">
    <name type="scientific">Sulfuricaulis limicola</name>
    <dbReference type="NCBI Taxonomy" id="1620215"/>
    <lineage>
        <taxon>Bacteria</taxon>
        <taxon>Pseudomonadati</taxon>
        <taxon>Pseudomonadota</taxon>
        <taxon>Gammaproteobacteria</taxon>
        <taxon>Acidiferrobacterales</taxon>
        <taxon>Acidiferrobacteraceae</taxon>
        <taxon>Sulfuricaulis</taxon>
    </lineage>
</organism>
<dbReference type="SUPFAM" id="SSF52540">
    <property type="entry name" value="P-loop containing nucleoside triphosphate hydrolases"/>
    <property type="match status" value="1"/>
</dbReference>
<dbReference type="GO" id="GO:0005524">
    <property type="term" value="F:ATP binding"/>
    <property type="evidence" value="ECO:0007669"/>
    <property type="project" value="UniProtKB-UniRule"/>
</dbReference>
<dbReference type="Proteomes" id="UP000243180">
    <property type="component" value="Chromosome"/>
</dbReference>
<dbReference type="FunCoup" id="A0A1B4XDL4">
    <property type="interactions" value="410"/>
</dbReference>
<dbReference type="Gene3D" id="3.40.50.300">
    <property type="entry name" value="P-loop containing nucleotide triphosphate hydrolases"/>
    <property type="match status" value="1"/>
</dbReference>
<keyword evidence="5" id="KW-0808">Transferase</keyword>
<protein>
    <recommendedName>
        <fullName evidence="5 6">Dephospho-CoA kinase</fullName>
        <ecNumber evidence="5 6">2.7.1.24</ecNumber>
    </recommendedName>
    <alternativeName>
        <fullName evidence="5">Dephosphocoenzyme A kinase</fullName>
    </alternativeName>
</protein>
<evidence type="ECO:0000256" key="5">
    <source>
        <dbReference type="HAMAP-Rule" id="MF_00376"/>
    </source>
</evidence>
<evidence type="ECO:0000256" key="3">
    <source>
        <dbReference type="ARBA" id="ARBA00022840"/>
    </source>
</evidence>
<evidence type="ECO:0000256" key="4">
    <source>
        <dbReference type="ARBA" id="ARBA00022993"/>
    </source>
</evidence>
<dbReference type="GO" id="GO:0005737">
    <property type="term" value="C:cytoplasm"/>
    <property type="evidence" value="ECO:0007669"/>
    <property type="project" value="UniProtKB-SubCell"/>
</dbReference>
<dbReference type="Pfam" id="PF01121">
    <property type="entry name" value="CoaE"/>
    <property type="match status" value="1"/>
</dbReference>
<comment type="catalytic activity">
    <reaction evidence="5">
        <text>3'-dephospho-CoA + ATP = ADP + CoA + H(+)</text>
        <dbReference type="Rhea" id="RHEA:18245"/>
        <dbReference type="ChEBI" id="CHEBI:15378"/>
        <dbReference type="ChEBI" id="CHEBI:30616"/>
        <dbReference type="ChEBI" id="CHEBI:57287"/>
        <dbReference type="ChEBI" id="CHEBI:57328"/>
        <dbReference type="ChEBI" id="CHEBI:456216"/>
        <dbReference type="EC" id="2.7.1.24"/>
    </reaction>
</comment>
<dbReference type="NCBIfam" id="TIGR00152">
    <property type="entry name" value="dephospho-CoA kinase"/>
    <property type="match status" value="1"/>
</dbReference>
<dbReference type="UniPathway" id="UPA00241">
    <property type="reaction ID" value="UER00356"/>
</dbReference>
<evidence type="ECO:0000256" key="2">
    <source>
        <dbReference type="ARBA" id="ARBA00022741"/>
    </source>
</evidence>
<dbReference type="PROSITE" id="PS51219">
    <property type="entry name" value="DPCK"/>
    <property type="match status" value="1"/>
</dbReference>
<dbReference type="OrthoDB" id="9812943at2"/>
<keyword evidence="2 5" id="KW-0547">Nucleotide-binding</keyword>
<dbReference type="GO" id="GO:0004140">
    <property type="term" value="F:dephospho-CoA kinase activity"/>
    <property type="evidence" value="ECO:0007669"/>
    <property type="project" value="UniProtKB-UniRule"/>
</dbReference>
<keyword evidence="5 7" id="KW-0418">Kinase</keyword>
<dbReference type="PANTHER" id="PTHR10695">
    <property type="entry name" value="DEPHOSPHO-COA KINASE-RELATED"/>
    <property type="match status" value="1"/>
</dbReference>
<evidence type="ECO:0000313" key="8">
    <source>
        <dbReference type="Proteomes" id="UP000243180"/>
    </source>
</evidence>
<dbReference type="EMBL" id="AP014879">
    <property type="protein sequence ID" value="BAV32884.1"/>
    <property type="molecule type" value="Genomic_DNA"/>
</dbReference>
<keyword evidence="8" id="KW-1185">Reference proteome</keyword>
<dbReference type="KEGG" id="slim:SCL_0562"/>
<accession>A0A1B4XDL4</accession>
<evidence type="ECO:0000256" key="1">
    <source>
        <dbReference type="ARBA" id="ARBA00009018"/>
    </source>
</evidence>
<comment type="function">
    <text evidence="5">Catalyzes the phosphorylation of the 3'-hydroxyl group of dephosphocoenzyme A to form coenzyme A.</text>
</comment>
<dbReference type="GO" id="GO:0015937">
    <property type="term" value="P:coenzyme A biosynthetic process"/>
    <property type="evidence" value="ECO:0007669"/>
    <property type="project" value="UniProtKB-UniRule"/>
</dbReference>
<comment type="pathway">
    <text evidence="5">Cofactor biosynthesis; coenzyme A biosynthesis; CoA from (R)-pantothenate: step 5/5.</text>
</comment>
<keyword evidence="5" id="KW-0963">Cytoplasm</keyword>
<dbReference type="HAMAP" id="MF_00376">
    <property type="entry name" value="Dephospho_CoA_kinase"/>
    <property type="match status" value="1"/>
</dbReference>
<dbReference type="EC" id="2.7.1.24" evidence="5 6"/>
<keyword evidence="4 5" id="KW-0173">Coenzyme A biosynthesis</keyword>
<evidence type="ECO:0000313" key="7">
    <source>
        <dbReference type="EMBL" id="BAV32884.1"/>
    </source>
</evidence>
<comment type="subcellular location">
    <subcellularLocation>
        <location evidence="5">Cytoplasm</location>
    </subcellularLocation>
</comment>
<name>A0A1B4XDL4_9GAMM</name>
<dbReference type="InterPro" id="IPR027417">
    <property type="entry name" value="P-loop_NTPase"/>
</dbReference>
<dbReference type="AlphaFoldDB" id="A0A1B4XDL4"/>
<keyword evidence="3 5" id="KW-0067">ATP-binding</keyword>
<evidence type="ECO:0000256" key="6">
    <source>
        <dbReference type="NCBIfam" id="TIGR00152"/>
    </source>
</evidence>
<dbReference type="CDD" id="cd02022">
    <property type="entry name" value="DPCK"/>
    <property type="match status" value="1"/>
</dbReference>
<sequence length="202" mass="22718">MLRVGLTGGIGSGKSTIASLFVMRGVPVIDTDEIAHALTEPGQKSYDEIVHAFGDAILDEKRRVDRNRLRERVFDNADERRLLETILHPHIRAVVRDRLAALDAPYVVVVVPLLIESGFTDLVDRVLVVDAMENVQIQRTATRSGLSEPEIRKIMSAQASRAQRLQLANEIIENNGDRKQLEAEVERMHQWYLSLATTTKKN</sequence>
<dbReference type="InParanoid" id="A0A1B4XDL4"/>
<comment type="similarity">
    <text evidence="1 5">Belongs to the CoaE family.</text>
</comment>
<dbReference type="PANTHER" id="PTHR10695:SF46">
    <property type="entry name" value="BIFUNCTIONAL COENZYME A SYNTHASE-RELATED"/>
    <property type="match status" value="1"/>
</dbReference>
<feature type="binding site" evidence="5">
    <location>
        <begin position="11"/>
        <end position="16"/>
    </location>
    <ligand>
        <name>ATP</name>
        <dbReference type="ChEBI" id="CHEBI:30616"/>
    </ligand>
</feature>
<proteinExistence type="inferred from homology"/>
<gene>
    <name evidence="5" type="primary">coaE</name>
    <name evidence="7" type="ORF">SCL_0562</name>
</gene>
<dbReference type="InterPro" id="IPR001977">
    <property type="entry name" value="Depp_CoAkinase"/>
</dbReference>